<name>A0AAD6T9I2_9AGAR</name>
<reference evidence="2" key="1">
    <citation type="submission" date="2023-03" db="EMBL/GenBank/DDBJ databases">
        <title>Massive genome expansion in bonnet fungi (Mycena s.s.) driven by repeated elements and novel gene families across ecological guilds.</title>
        <authorList>
            <consortium name="Lawrence Berkeley National Laboratory"/>
            <person name="Harder C.B."/>
            <person name="Miyauchi S."/>
            <person name="Viragh M."/>
            <person name="Kuo A."/>
            <person name="Thoen E."/>
            <person name="Andreopoulos B."/>
            <person name="Lu D."/>
            <person name="Skrede I."/>
            <person name="Drula E."/>
            <person name="Henrissat B."/>
            <person name="Morin E."/>
            <person name="Kohler A."/>
            <person name="Barry K."/>
            <person name="LaButti K."/>
            <person name="Morin E."/>
            <person name="Salamov A."/>
            <person name="Lipzen A."/>
            <person name="Mereny Z."/>
            <person name="Hegedus B."/>
            <person name="Baldrian P."/>
            <person name="Stursova M."/>
            <person name="Weitz H."/>
            <person name="Taylor A."/>
            <person name="Grigoriev I.V."/>
            <person name="Nagy L.G."/>
            <person name="Martin F."/>
            <person name="Kauserud H."/>
        </authorList>
    </citation>
    <scope>NUCLEOTIDE SEQUENCE</scope>
    <source>
        <strain evidence="2">CBHHK200</strain>
    </source>
</reference>
<accession>A0AAD6T9I2</accession>
<organism evidence="2 3">
    <name type="scientific">Mycena alexandri</name>
    <dbReference type="NCBI Taxonomy" id="1745969"/>
    <lineage>
        <taxon>Eukaryota</taxon>
        <taxon>Fungi</taxon>
        <taxon>Dikarya</taxon>
        <taxon>Basidiomycota</taxon>
        <taxon>Agaricomycotina</taxon>
        <taxon>Agaricomycetes</taxon>
        <taxon>Agaricomycetidae</taxon>
        <taxon>Agaricales</taxon>
        <taxon>Marasmiineae</taxon>
        <taxon>Mycenaceae</taxon>
        <taxon>Mycena</taxon>
    </lineage>
</organism>
<proteinExistence type="predicted"/>
<gene>
    <name evidence="2" type="ORF">C8F04DRAFT_146850</name>
</gene>
<dbReference type="CDD" id="cd21037">
    <property type="entry name" value="MLKL_NTD"/>
    <property type="match status" value="1"/>
</dbReference>
<evidence type="ECO:0000313" key="2">
    <source>
        <dbReference type="EMBL" id="KAJ7041640.1"/>
    </source>
</evidence>
<dbReference type="AlphaFoldDB" id="A0AAD6T9I2"/>
<dbReference type="InterPro" id="IPR059179">
    <property type="entry name" value="MLKL-like_MCAfunc"/>
</dbReference>
<dbReference type="EMBL" id="JARJCM010000016">
    <property type="protein sequence ID" value="KAJ7041640.1"/>
    <property type="molecule type" value="Genomic_DNA"/>
</dbReference>
<feature type="region of interest" description="Disordered" evidence="1">
    <location>
        <begin position="1"/>
        <end position="22"/>
    </location>
</feature>
<evidence type="ECO:0000256" key="1">
    <source>
        <dbReference type="SAM" id="MobiDB-lite"/>
    </source>
</evidence>
<comment type="caution">
    <text evidence="2">The sequence shown here is derived from an EMBL/GenBank/DDBJ whole genome shotgun (WGS) entry which is preliminary data.</text>
</comment>
<dbReference type="Proteomes" id="UP001218188">
    <property type="component" value="Unassembled WGS sequence"/>
</dbReference>
<evidence type="ECO:0000313" key="3">
    <source>
        <dbReference type="Proteomes" id="UP001218188"/>
    </source>
</evidence>
<feature type="region of interest" description="Disordered" evidence="1">
    <location>
        <begin position="198"/>
        <end position="221"/>
    </location>
</feature>
<sequence length="221" mass="24157">MWFPLPPRGRLKTAPPNTKPKSTYTPSIFPDLLRTSLLALRDSADAFPPLKSAVSGVVALWDIADRARHSKSDAHAIALRAKEILDVIADAVPDGSAIPEPMLVGINRFTVYDRVELRFTTDHSALSLLADVGRSMETIAVTGGVSRVLRLNRNERILQNIKSQLDDAYRDFMVSPFSGIRYGPVKYHSDSVNAPCRGPAGEARTRARSNTPGCQDGGRGY</sequence>
<keyword evidence="3" id="KW-1185">Reference proteome</keyword>
<protein>
    <submittedName>
        <fullName evidence="2">Uncharacterized protein</fullName>
    </submittedName>
</protein>